<proteinExistence type="inferred from homology"/>
<evidence type="ECO:0000313" key="8">
    <source>
        <dbReference type="EMBL" id="CAD5123192.1"/>
    </source>
</evidence>
<keyword evidence="5" id="KW-0472">Membrane</keyword>
<dbReference type="GO" id="GO:0005525">
    <property type="term" value="F:GTP binding"/>
    <property type="evidence" value="ECO:0007669"/>
    <property type="project" value="UniProtKB-KW"/>
</dbReference>
<dbReference type="InterPro" id="IPR050305">
    <property type="entry name" value="Small_GTPase_Rab"/>
</dbReference>
<dbReference type="GO" id="GO:0012505">
    <property type="term" value="C:endomembrane system"/>
    <property type="evidence" value="ECO:0007669"/>
    <property type="project" value="UniProtKB-SubCell"/>
</dbReference>
<sequence>MAKQFDIVVKLLLVGDSGVGKTCMIQRFANHNFRKDYHSTIGIDFQMRNIDLDGQQVRVQIWDTAGQERYESLTKQYYRRAQGIFLVYDVSNEKSFRNIAKWFKNVRECANEDVALTLLGSKTDLERAVTESQGKKLAEKLSIPFFETSNVSCENIEEAFISMTKLVLRNRKHEYDALQLHRRESSTEFVSQLLTNEHQTKPCCD</sequence>
<evidence type="ECO:0000313" key="9">
    <source>
        <dbReference type="Proteomes" id="UP000549394"/>
    </source>
</evidence>
<comment type="similarity">
    <text evidence="2">Belongs to the small GTPase superfamily. Rab family.</text>
</comment>
<name>A0A7I8W3Q1_9ANNE</name>
<dbReference type="PROSITE" id="PS51419">
    <property type="entry name" value="RAB"/>
    <property type="match status" value="1"/>
</dbReference>
<dbReference type="InterPro" id="IPR001806">
    <property type="entry name" value="Small_GTPase"/>
</dbReference>
<comment type="subcellular location">
    <subcellularLocation>
        <location evidence="1">Endomembrane system</location>
    </subcellularLocation>
</comment>
<dbReference type="CDD" id="cd00154">
    <property type="entry name" value="Rab"/>
    <property type="match status" value="1"/>
</dbReference>
<gene>
    <name evidence="8" type="ORF">DGYR_LOCUS10896</name>
</gene>
<keyword evidence="6" id="KW-0449">Lipoprotein</keyword>
<keyword evidence="3" id="KW-0547">Nucleotide-binding</keyword>
<evidence type="ECO:0000256" key="1">
    <source>
        <dbReference type="ARBA" id="ARBA00004308"/>
    </source>
</evidence>
<dbReference type="AlphaFoldDB" id="A0A7I8W3Q1"/>
<dbReference type="SMART" id="SM00176">
    <property type="entry name" value="RAN"/>
    <property type="match status" value="1"/>
</dbReference>
<dbReference type="Pfam" id="PF00071">
    <property type="entry name" value="Ras"/>
    <property type="match status" value="1"/>
</dbReference>
<dbReference type="PRINTS" id="PR00449">
    <property type="entry name" value="RASTRNSFRMNG"/>
</dbReference>
<dbReference type="EMBL" id="CAJFCJ010000019">
    <property type="protein sequence ID" value="CAD5123192.1"/>
    <property type="molecule type" value="Genomic_DNA"/>
</dbReference>
<dbReference type="SMART" id="SM00175">
    <property type="entry name" value="RAB"/>
    <property type="match status" value="1"/>
</dbReference>
<dbReference type="SUPFAM" id="SSF52540">
    <property type="entry name" value="P-loop containing nucleoside triphosphate hydrolases"/>
    <property type="match status" value="1"/>
</dbReference>
<dbReference type="PROSITE" id="PS51421">
    <property type="entry name" value="RAS"/>
    <property type="match status" value="1"/>
</dbReference>
<dbReference type="PANTHER" id="PTHR47980">
    <property type="entry name" value="LD44762P"/>
    <property type="match status" value="1"/>
</dbReference>
<evidence type="ECO:0000256" key="4">
    <source>
        <dbReference type="ARBA" id="ARBA00023134"/>
    </source>
</evidence>
<dbReference type="Gene3D" id="3.40.50.300">
    <property type="entry name" value="P-loop containing nucleotide triphosphate hydrolases"/>
    <property type="match status" value="1"/>
</dbReference>
<evidence type="ECO:0000256" key="2">
    <source>
        <dbReference type="ARBA" id="ARBA00006270"/>
    </source>
</evidence>
<comment type="caution">
    <text evidence="8">The sequence shown here is derived from an EMBL/GenBank/DDBJ whole genome shotgun (WGS) entry which is preliminary data.</text>
</comment>
<keyword evidence="4" id="KW-0342">GTP-binding</keyword>
<dbReference type="InterPro" id="IPR027417">
    <property type="entry name" value="P-loop_NTPase"/>
</dbReference>
<accession>A0A7I8W3Q1</accession>
<dbReference type="InterPro" id="IPR005225">
    <property type="entry name" value="Small_GTP-bd"/>
</dbReference>
<evidence type="ECO:0000256" key="6">
    <source>
        <dbReference type="ARBA" id="ARBA00023288"/>
    </source>
</evidence>
<dbReference type="SMART" id="SM00174">
    <property type="entry name" value="RHO"/>
    <property type="match status" value="1"/>
</dbReference>
<evidence type="ECO:0000256" key="3">
    <source>
        <dbReference type="ARBA" id="ARBA00022741"/>
    </source>
</evidence>
<dbReference type="GO" id="GO:0003924">
    <property type="term" value="F:GTPase activity"/>
    <property type="evidence" value="ECO:0007669"/>
    <property type="project" value="InterPro"/>
</dbReference>
<evidence type="ECO:0000256" key="5">
    <source>
        <dbReference type="ARBA" id="ARBA00023136"/>
    </source>
</evidence>
<keyword evidence="7" id="KW-0636">Prenylation</keyword>
<dbReference type="Proteomes" id="UP000549394">
    <property type="component" value="Unassembled WGS sequence"/>
</dbReference>
<organism evidence="8 9">
    <name type="scientific">Dimorphilus gyrociliatus</name>
    <dbReference type="NCBI Taxonomy" id="2664684"/>
    <lineage>
        <taxon>Eukaryota</taxon>
        <taxon>Metazoa</taxon>
        <taxon>Spiralia</taxon>
        <taxon>Lophotrochozoa</taxon>
        <taxon>Annelida</taxon>
        <taxon>Polychaeta</taxon>
        <taxon>Polychaeta incertae sedis</taxon>
        <taxon>Dinophilidae</taxon>
        <taxon>Dimorphilus</taxon>
    </lineage>
</organism>
<reference evidence="8 9" key="1">
    <citation type="submission" date="2020-08" db="EMBL/GenBank/DDBJ databases">
        <authorList>
            <person name="Hejnol A."/>
        </authorList>
    </citation>
    <scope>NUCLEOTIDE SEQUENCE [LARGE SCALE GENOMIC DNA]</scope>
</reference>
<dbReference type="PROSITE" id="PS51420">
    <property type="entry name" value="RHO"/>
    <property type="match status" value="1"/>
</dbReference>
<keyword evidence="9" id="KW-1185">Reference proteome</keyword>
<dbReference type="SMART" id="SM00173">
    <property type="entry name" value="RAS"/>
    <property type="match status" value="1"/>
</dbReference>
<dbReference type="OrthoDB" id="9989112at2759"/>
<dbReference type="NCBIfam" id="TIGR00231">
    <property type="entry name" value="small_GTP"/>
    <property type="match status" value="1"/>
</dbReference>
<evidence type="ECO:0000256" key="7">
    <source>
        <dbReference type="ARBA" id="ARBA00023289"/>
    </source>
</evidence>
<dbReference type="FunFam" id="3.40.50.300:FF:000586">
    <property type="entry name" value="Rab family GTPase"/>
    <property type="match status" value="1"/>
</dbReference>
<protein>
    <submittedName>
        <fullName evidence="8">DgyrCDS11556</fullName>
    </submittedName>
</protein>